<dbReference type="AlphaFoldDB" id="F4WGS2"/>
<dbReference type="Proteomes" id="UP000007755">
    <property type="component" value="Unassembled WGS sequence"/>
</dbReference>
<name>F4WGS2_ACREC</name>
<sequence length="267" mass="29240">MLAIINEILTFKDSRIRTSSRSRDGLAGAPHYSSLEARDVDEQHAISATSQWLGEQPVDRLLPPVLNTDSHPCQDGARSETYSLHSSCYGTALHFKLHLKSTIKDASRRMDSLELPDFFASLSELRAALATLSATIPSLDDRIAYLENGSISLIVLEPDGACTSPSLSSNADVLMAKRLSLEGRLPGVTGSITFGAVLSSCDGSVMPRSVRLERMVSERKDHEMVVFELPNIELVSTDLCGVFLGGNAVAREGHRFFLNPNSECFWW</sequence>
<protein>
    <submittedName>
        <fullName evidence="1">Uncharacterized protein</fullName>
    </submittedName>
</protein>
<accession>F4WGS2</accession>
<evidence type="ECO:0000313" key="2">
    <source>
        <dbReference type="Proteomes" id="UP000007755"/>
    </source>
</evidence>
<organism evidence="2">
    <name type="scientific">Acromyrmex echinatior</name>
    <name type="common">Panamanian leafcutter ant</name>
    <name type="synonym">Acromyrmex octospinosus echinatior</name>
    <dbReference type="NCBI Taxonomy" id="103372"/>
    <lineage>
        <taxon>Eukaryota</taxon>
        <taxon>Metazoa</taxon>
        <taxon>Ecdysozoa</taxon>
        <taxon>Arthropoda</taxon>
        <taxon>Hexapoda</taxon>
        <taxon>Insecta</taxon>
        <taxon>Pterygota</taxon>
        <taxon>Neoptera</taxon>
        <taxon>Endopterygota</taxon>
        <taxon>Hymenoptera</taxon>
        <taxon>Apocrita</taxon>
        <taxon>Aculeata</taxon>
        <taxon>Formicoidea</taxon>
        <taxon>Formicidae</taxon>
        <taxon>Myrmicinae</taxon>
        <taxon>Acromyrmex</taxon>
    </lineage>
</organism>
<gene>
    <name evidence="1" type="ORF">G5I_04872</name>
</gene>
<reference evidence="1" key="1">
    <citation type="submission" date="2011-02" db="EMBL/GenBank/DDBJ databases">
        <title>The genome of the leaf-cutting ant Acromyrmex echinatior suggests key adaptations to social evolution and fungus farming.</title>
        <authorList>
            <person name="Nygaard S."/>
            <person name="Zhang G."/>
        </authorList>
    </citation>
    <scope>NUCLEOTIDE SEQUENCE</scope>
</reference>
<proteinExistence type="predicted"/>
<keyword evidence="2" id="KW-1185">Reference proteome</keyword>
<evidence type="ECO:0000313" key="1">
    <source>
        <dbReference type="EMBL" id="EGI66606.1"/>
    </source>
</evidence>
<dbReference type="InParanoid" id="F4WGS2"/>
<dbReference type="EMBL" id="GL888146">
    <property type="protein sequence ID" value="EGI66606.1"/>
    <property type="molecule type" value="Genomic_DNA"/>
</dbReference>